<dbReference type="EMBL" id="PNXQ01000017">
    <property type="protein sequence ID" value="TKH40932.1"/>
    <property type="molecule type" value="Genomic_DNA"/>
</dbReference>
<evidence type="ECO:0000313" key="1">
    <source>
        <dbReference type="EMBL" id="TKH40932.1"/>
    </source>
</evidence>
<reference evidence="1 2" key="1">
    <citation type="submission" date="2018-01" db="EMBL/GenBank/DDBJ databases">
        <title>Bacillales members from the olive rhizosphere are effective biological control agents against Verticillium dahliae.</title>
        <authorList>
            <person name="Gomez-Lama C."/>
            <person name="Legarda G."/>
            <person name="Ruano-Rosa D."/>
            <person name="Pizarro-Tobias P."/>
            <person name="Valverde-Corredor A."/>
            <person name="Niqui J.L."/>
            <person name="Trivino J.C."/>
            <person name="Roca A."/>
            <person name="Mercado-Blanco J."/>
        </authorList>
    </citation>
    <scope>NUCLEOTIDE SEQUENCE [LARGE SCALE GENOMIC DNA]</scope>
    <source>
        <strain evidence="1 2">PIC167</strain>
    </source>
</reference>
<proteinExistence type="predicted"/>
<protein>
    <submittedName>
        <fullName evidence="1">Uncharacterized protein</fullName>
    </submittedName>
</protein>
<sequence length="181" mass="20484">MITLNNLGQNRRGRIWIKDLPELEFKVIDKISTSIQLQQNIDIKPSQLALELLLSRRDMSNYAFLGVRFTPNNENTVNISVSVGMDEDEPLNDHIAMKSDSVFVGIPWEYAEEVTFSAKKVIQEISQFPSGDLEFYLGAHSEVGSSKMTFSKVTEIILRLLITEPDSSDANQIERIVSSYL</sequence>
<evidence type="ECO:0000313" key="2">
    <source>
        <dbReference type="Proteomes" id="UP000308114"/>
    </source>
</evidence>
<name>A0A4U2PN82_9BACL</name>
<accession>A0A4U2PN82</accession>
<gene>
    <name evidence="1" type="ORF">C1I60_23350</name>
</gene>
<dbReference type="RefSeq" id="WP_137063894.1">
    <property type="nucleotide sequence ID" value="NZ_PNXQ01000017.1"/>
</dbReference>
<comment type="caution">
    <text evidence="1">The sequence shown here is derived from an EMBL/GenBank/DDBJ whole genome shotgun (WGS) entry which is preliminary data.</text>
</comment>
<dbReference type="AlphaFoldDB" id="A0A4U2PN82"/>
<dbReference type="Proteomes" id="UP000308114">
    <property type="component" value="Unassembled WGS sequence"/>
</dbReference>
<organism evidence="1 2">
    <name type="scientific">Paenibacillus terrae</name>
    <dbReference type="NCBI Taxonomy" id="159743"/>
    <lineage>
        <taxon>Bacteria</taxon>
        <taxon>Bacillati</taxon>
        <taxon>Bacillota</taxon>
        <taxon>Bacilli</taxon>
        <taxon>Bacillales</taxon>
        <taxon>Paenibacillaceae</taxon>
        <taxon>Paenibacillus</taxon>
    </lineage>
</organism>